<proteinExistence type="predicted"/>
<gene>
    <name evidence="1" type="ORF">HNY73_001626</name>
</gene>
<dbReference type="EMBL" id="JABXBU010000002">
    <property type="protein sequence ID" value="KAF8793568.1"/>
    <property type="molecule type" value="Genomic_DNA"/>
</dbReference>
<comment type="caution">
    <text evidence="1">The sequence shown here is derived from an EMBL/GenBank/DDBJ whole genome shotgun (WGS) entry which is preliminary data.</text>
</comment>
<evidence type="ECO:0000313" key="1">
    <source>
        <dbReference type="EMBL" id="KAF8793568.1"/>
    </source>
</evidence>
<evidence type="ECO:0000313" key="2">
    <source>
        <dbReference type="Proteomes" id="UP000807504"/>
    </source>
</evidence>
<accession>A0A8T0FTM8</accession>
<organism evidence="1 2">
    <name type="scientific">Argiope bruennichi</name>
    <name type="common">Wasp spider</name>
    <name type="synonym">Aranea bruennichi</name>
    <dbReference type="NCBI Taxonomy" id="94029"/>
    <lineage>
        <taxon>Eukaryota</taxon>
        <taxon>Metazoa</taxon>
        <taxon>Ecdysozoa</taxon>
        <taxon>Arthropoda</taxon>
        <taxon>Chelicerata</taxon>
        <taxon>Arachnida</taxon>
        <taxon>Araneae</taxon>
        <taxon>Araneomorphae</taxon>
        <taxon>Entelegynae</taxon>
        <taxon>Araneoidea</taxon>
        <taxon>Araneidae</taxon>
        <taxon>Argiope</taxon>
    </lineage>
</organism>
<keyword evidence="2" id="KW-1185">Reference proteome</keyword>
<name>A0A8T0FTM8_ARGBR</name>
<reference evidence="1" key="1">
    <citation type="journal article" date="2020" name="bioRxiv">
        <title>Chromosome-level reference genome of the European wasp spider Argiope bruennichi: a resource for studies on range expansion and evolutionary adaptation.</title>
        <authorList>
            <person name="Sheffer M.M."/>
            <person name="Hoppe A."/>
            <person name="Krehenwinkel H."/>
            <person name="Uhl G."/>
            <person name="Kuss A.W."/>
            <person name="Jensen L."/>
            <person name="Jensen C."/>
            <person name="Gillespie R.G."/>
            <person name="Hoff K.J."/>
            <person name="Prost S."/>
        </authorList>
    </citation>
    <scope>NUCLEOTIDE SEQUENCE</scope>
</reference>
<protein>
    <submittedName>
        <fullName evidence="1">Uncharacterized protein</fullName>
    </submittedName>
</protein>
<dbReference type="AlphaFoldDB" id="A0A8T0FTM8"/>
<reference evidence="1" key="2">
    <citation type="submission" date="2020-06" db="EMBL/GenBank/DDBJ databases">
        <authorList>
            <person name="Sheffer M."/>
        </authorList>
    </citation>
    <scope>NUCLEOTIDE SEQUENCE</scope>
</reference>
<sequence length="72" mass="7879">MPSGSFASIYMSLAVILECDGGFKRSLPRSVSASSRDQGKENKVEIGCVIWFPLAYRNLDKGSAIRSICHLN</sequence>
<dbReference type="Proteomes" id="UP000807504">
    <property type="component" value="Unassembled WGS sequence"/>
</dbReference>